<dbReference type="EMBL" id="PYLP01000014">
    <property type="protein sequence ID" value="PST39437.1"/>
    <property type="molecule type" value="Genomic_DNA"/>
</dbReference>
<keyword evidence="4 10" id="KW-0762">Sugar transport</keyword>
<keyword evidence="6 8" id="KW-1133">Transmembrane helix</keyword>
<name>A0A2T3FVX2_9FIRM</name>
<dbReference type="GeneID" id="77471420"/>
<feature type="transmembrane region" description="Helical" evidence="8">
    <location>
        <begin position="44"/>
        <end position="67"/>
    </location>
</feature>
<evidence type="ECO:0000256" key="2">
    <source>
        <dbReference type="ARBA" id="ARBA00022448"/>
    </source>
</evidence>
<keyword evidence="7 8" id="KW-0472">Membrane</keyword>
<accession>A0A2T3FVX2</accession>
<sequence length="335" mass="35014">MAKGRGKGNYVVNTFNGMAYGFFSSLIIGTILKQLGNVMNIGELVTWGNIASYLMGPAIGIGMGYAIEARGLNLISAVIAGAIGAGTFQNGNVQAGNPISAYVAVLAAIEVTRLIQGKTPIDILLVPFTSVCVAGIVTQFVGPYLTQLITWIGGLINEGVSLQPLFMSIVVGILMGMALTAPISSAAIGIMLGLDGLAAGAALAGCCAQMVGFAMMSFDDNDIGDVIAIGIGTSMLQFKNIIKRPVIWLPPILTTIITAPISTMLLSIRCSAIGSGMGTAGLVGILDAMQVMGNQYTVPIILIDIIIPAVLTFSFYKAFRKLNYIRKGDLKIERL</sequence>
<dbReference type="GO" id="GO:0005886">
    <property type="term" value="C:plasma membrane"/>
    <property type="evidence" value="ECO:0007669"/>
    <property type="project" value="UniProtKB-SubCell"/>
</dbReference>
<dbReference type="AlphaFoldDB" id="A0A2T3FVX2"/>
<keyword evidence="2" id="KW-0813">Transport</keyword>
<proteinExistence type="predicted"/>
<organism evidence="10 11">
    <name type="scientific">Faecalibacillus faecis</name>
    <dbReference type="NCBI Taxonomy" id="1982628"/>
    <lineage>
        <taxon>Bacteria</taxon>
        <taxon>Bacillati</taxon>
        <taxon>Bacillota</taxon>
        <taxon>Erysipelotrichia</taxon>
        <taxon>Erysipelotrichales</taxon>
        <taxon>Coprobacillaceae</taxon>
        <taxon>Faecalibacillus</taxon>
    </lineage>
</organism>
<dbReference type="Proteomes" id="UP000241201">
    <property type="component" value="Unassembled WGS sequence"/>
</dbReference>
<evidence type="ECO:0000313" key="11">
    <source>
        <dbReference type="Proteomes" id="UP000241201"/>
    </source>
</evidence>
<evidence type="ECO:0000259" key="9">
    <source>
        <dbReference type="Pfam" id="PF13303"/>
    </source>
</evidence>
<evidence type="ECO:0000256" key="1">
    <source>
        <dbReference type="ARBA" id="ARBA00004651"/>
    </source>
</evidence>
<keyword evidence="5 8" id="KW-0812">Transmembrane</keyword>
<evidence type="ECO:0000313" key="10">
    <source>
        <dbReference type="EMBL" id="PST39437.1"/>
    </source>
</evidence>
<dbReference type="RefSeq" id="WP_106988440.1">
    <property type="nucleotide sequence ID" value="NZ_PYLP01000014.1"/>
</dbReference>
<feature type="transmembrane region" description="Helical" evidence="8">
    <location>
        <begin position="165"/>
        <end position="190"/>
    </location>
</feature>
<evidence type="ECO:0000256" key="6">
    <source>
        <dbReference type="ARBA" id="ARBA00022989"/>
    </source>
</evidence>
<evidence type="ECO:0000256" key="7">
    <source>
        <dbReference type="ARBA" id="ARBA00023136"/>
    </source>
</evidence>
<reference evidence="11" key="1">
    <citation type="submission" date="2018-03" db="EMBL/GenBank/DDBJ databases">
        <title>Lachnoclostridium SNUG30370 gen.nov., sp.nov., isolated from human faeces.</title>
        <authorList>
            <person name="Seo B."/>
            <person name="Jeon K."/>
            <person name="Ko G."/>
        </authorList>
    </citation>
    <scope>NUCLEOTIDE SEQUENCE [LARGE SCALE GENOMIC DNA]</scope>
    <source>
        <strain evidence="11">SNUG30370</strain>
    </source>
</reference>
<evidence type="ECO:0000256" key="8">
    <source>
        <dbReference type="SAM" id="Phobius"/>
    </source>
</evidence>
<dbReference type="GO" id="GO:0008982">
    <property type="term" value="F:protein-N(PI)-phosphohistidine-sugar phosphotransferase activity"/>
    <property type="evidence" value="ECO:0007669"/>
    <property type="project" value="InterPro"/>
</dbReference>
<dbReference type="GO" id="GO:0009401">
    <property type="term" value="P:phosphoenolpyruvate-dependent sugar phosphotransferase system"/>
    <property type="evidence" value="ECO:0007669"/>
    <property type="project" value="InterPro"/>
</dbReference>
<feature type="transmembrane region" description="Helical" evidence="8">
    <location>
        <begin position="123"/>
        <end position="145"/>
    </location>
</feature>
<dbReference type="InterPro" id="IPR003352">
    <property type="entry name" value="PTS_EIIC"/>
</dbReference>
<keyword evidence="3" id="KW-1003">Cell membrane</keyword>
<evidence type="ECO:0000256" key="4">
    <source>
        <dbReference type="ARBA" id="ARBA00022597"/>
    </source>
</evidence>
<evidence type="ECO:0000256" key="5">
    <source>
        <dbReference type="ARBA" id="ARBA00022692"/>
    </source>
</evidence>
<feature type="transmembrane region" description="Helical" evidence="8">
    <location>
        <begin position="246"/>
        <end position="266"/>
    </location>
</feature>
<feature type="transmembrane region" description="Helical" evidence="8">
    <location>
        <begin position="12"/>
        <end position="32"/>
    </location>
</feature>
<comment type="caution">
    <text evidence="10">The sequence shown here is derived from an EMBL/GenBank/DDBJ whole genome shotgun (WGS) entry which is preliminary data.</text>
</comment>
<feature type="domain" description="Phosphotransferase system EIIC" evidence="9">
    <location>
        <begin position="13"/>
        <end position="331"/>
    </location>
</feature>
<gene>
    <name evidence="10" type="ORF">C7U55_09970</name>
</gene>
<evidence type="ECO:0000256" key="3">
    <source>
        <dbReference type="ARBA" id="ARBA00022475"/>
    </source>
</evidence>
<feature type="transmembrane region" description="Helical" evidence="8">
    <location>
        <begin position="298"/>
        <end position="319"/>
    </location>
</feature>
<dbReference type="Pfam" id="PF13303">
    <property type="entry name" value="PTS_EIIC_2"/>
    <property type="match status" value="1"/>
</dbReference>
<protein>
    <submittedName>
        <fullName evidence="10">PTS sugar transporter subunit IIC</fullName>
    </submittedName>
</protein>
<keyword evidence="11" id="KW-1185">Reference proteome</keyword>
<comment type="subcellular location">
    <subcellularLocation>
        <location evidence="1">Cell membrane</location>
        <topology evidence="1">Multi-pass membrane protein</topology>
    </subcellularLocation>
</comment>
<feature type="transmembrane region" description="Helical" evidence="8">
    <location>
        <begin position="197"/>
        <end position="218"/>
    </location>
</feature>